<proteinExistence type="predicted"/>
<evidence type="ECO:0000313" key="2">
    <source>
        <dbReference type="Proteomes" id="UP001321047"/>
    </source>
</evidence>
<dbReference type="EMBL" id="JAOPJZ010000013">
    <property type="protein sequence ID" value="MCU4753132.1"/>
    <property type="molecule type" value="Genomic_DNA"/>
</dbReference>
<accession>A0AAP3E7N3</accession>
<organism evidence="1 2">
    <name type="scientific">Natronosalvus hydrolyticus</name>
    <dbReference type="NCBI Taxonomy" id="2979988"/>
    <lineage>
        <taxon>Archaea</taxon>
        <taxon>Methanobacteriati</taxon>
        <taxon>Methanobacteriota</taxon>
        <taxon>Stenosarchaea group</taxon>
        <taxon>Halobacteria</taxon>
        <taxon>Halobacteriales</taxon>
        <taxon>Natrialbaceae</taxon>
        <taxon>Natronosalvus</taxon>
    </lineage>
</organism>
<evidence type="ECO:0000313" key="1">
    <source>
        <dbReference type="EMBL" id="MCU4753132.1"/>
    </source>
</evidence>
<gene>
    <name evidence="1" type="ORF">OB919_14290</name>
</gene>
<dbReference type="InterPro" id="IPR048925">
    <property type="entry name" value="RdfA"/>
</dbReference>
<reference evidence="1 2" key="1">
    <citation type="submission" date="2022-09" db="EMBL/GenBank/DDBJ databases">
        <title>Enrichment on poylsaccharides allowed isolation of novel metabolic and taxonomic groups of Haloarchaea.</title>
        <authorList>
            <person name="Sorokin D.Y."/>
            <person name="Elcheninov A.G."/>
            <person name="Khizhniak T.V."/>
            <person name="Kolganova T.V."/>
            <person name="Kublanov I.V."/>
        </authorList>
    </citation>
    <scope>NUCLEOTIDE SEQUENCE [LARGE SCALE GENOMIC DNA]</scope>
    <source>
        <strain evidence="1 2">AArc-curdl1</strain>
    </source>
</reference>
<dbReference type="AlphaFoldDB" id="A0AAP3E7N3"/>
<sequence length="203" mass="22661">MSPNGGPGPRPKVVRIIEQYDLKGIGDELEHKWTRDEDRMSLRALADEFNERLVERSLRDAAVDTLTEDSSYIYAVLNGDAGTSGEQTQLKRRLERDGVDVEALTNDFVTYQAIRSYLTNIRKASAPTKDDDTIRDNAANTIAQLQERTAAVTESKLSGLESSDRLTLGEHRVRVDVRVFCEDCGKQYDVETLLENGSCGCSE</sequence>
<comment type="caution">
    <text evidence="1">The sequence shown here is derived from an EMBL/GenBank/DDBJ whole genome shotgun (WGS) entry which is preliminary data.</text>
</comment>
<dbReference type="Pfam" id="PF21811">
    <property type="entry name" value="RdfA"/>
    <property type="match status" value="1"/>
</dbReference>
<dbReference type="RefSeq" id="WP_342809457.1">
    <property type="nucleotide sequence ID" value="NZ_JAOPJZ010000013.1"/>
</dbReference>
<protein>
    <submittedName>
        <fullName evidence="1">Uncharacterized protein</fullName>
    </submittedName>
</protein>
<keyword evidence="2" id="KW-1185">Reference proteome</keyword>
<dbReference type="Proteomes" id="UP001321047">
    <property type="component" value="Unassembled WGS sequence"/>
</dbReference>
<name>A0AAP3E7N3_9EURY</name>